<dbReference type="AlphaFoldDB" id="A0A1E3QEH5"/>
<feature type="transmembrane region" description="Helical" evidence="1">
    <location>
        <begin position="129"/>
        <end position="146"/>
    </location>
</feature>
<organism evidence="2 3">
    <name type="scientific">Lipomyces starkeyi NRRL Y-11557</name>
    <dbReference type="NCBI Taxonomy" id="675824"/>
    <lineage>
        <taxon>Eukaryota</taxon>
        <taxon>Fungi</taxon>
        <taxon>Dikarya</taxon>
        <taxon>Ascomycota</taxon>
        <taxon>Saccharomycotina</taxon>
        <taxon>Lipomycetes</taxon>
        <taxon>Lipomycetales</taxon>
        <taxon>Lipomycetaceae</taxon>
        <taxon>Lipomyces</taxon>
    </lineage>
</organism>
<dbReference type="EMBL" id="KV454290">
    <property type="protein sequence ID" value="ODQ75407.1"/>
    <property type="molecule type" value="Genomic_DNA"/>
</dbReference>
<keyword evidence="1" id="KW-1133">Transmembrane helix</keyword>
<keyword evidence="3" id="KW-1185">Reference proteome</keyword>
<reference evidence="2 3" key="1">
    <citation type="journal article" date="2016" name="Proc. Natl. Acad. Sci. U.S.A.">
        <title>Comparative genomics of biotechnologically important yeasts.</title>
        <authorList>
            <person name="Riley R."/>
            <person name="Haridas S."/>
            <person name="Wolfe K.H."/>
            <person name="Lopes M.R."/>
            <person name="Hittinger C.T."/>
            <person name="Goeker M."/>
            <person name="Salamov A.A."/>
            <person name="Wisecaver J.H."/>
            <person name="Long T.M."/>
            <person name="Calvey C.H."/>
            <person name="Aerts A.L."/>
            <person name="Barry K.W."/>
            <person name="Choi C."/>
            <person name="Clum A."/>
            <person name="Coughlan A.Y."/>
            <person name="Deshpande S."/>
            <person name="Douglass A.P."/>
            <person name="Hanson S.J."/>
            <person name="Klenk H.-P."/>
            <person name="LaButti K.M."/>
            <person name="Lapidus A."/>
            <person name="Lindquist E.A."/>
            <person name="Lipzen A.M."/>
            <person name="Meier-Kolthoff J.P."/>
            <person name="Ohm R.A."/>
            <person name="Otillar R.P."/>
            <person name="Pangilinan J.L."/>
            <person name="Peng Y."/>
            <person name="Rokas A."/>
            <person name="Rosa C.A."/>
            <person name="Scheuner C."/>
            <person name="Sibirny A.A."/>
            <person name="Slot J.C."/>
            <person name="Stielow J.B."/>
            <person name="Sun H."/>
            <person name="Kurtzman C.P."/>
            <person name="Blackwell M."/>
            <person name="Grigoriev I.V."/>
            <person name="Jeffries T.W."/>
        </authorList>
    </citation>
    <scope>NUCLEOTIDE SEQUENCE [LARGE SCALE GENOMIC DNA]</scope>
    <source>
        <strain evidence="2 3">NRRL Y-11557</strain>
    </source>
</reference>
<keyword evidence="1" id="KW-0812">Transmembrane</keyword>
<accession>A0A1E3QEH5</accession>
<name>A0A1E3QEH5_LIPST</name>
<protein>
    <submittedName>
        <fullName evidence="2">Uncharacterized protein</fullName>
    </submittedName>
</protein>
<keyword evidence="1" id="KW-0472">Membrane</keyword>
<evidence type="ECO:0000256" key="1">
    <source>
        <dbReference type="SAM" id="Phobius"/>
    </source>
</evidence>
<evidence type="ECO:0000313" key="3">
    <source>
        <dbReference type="Proteomes" id="UP000094385"/>
    </source>
</evidence>
<feature type="transmembrane region" description="Helical" evidence="1">
    <location>
        <begin position="102"/>
        <end position="123"/>
    </location>
</feature>
<dbReference type="Proteomes" id="UP000094385">
    <property type="component" value="Unassembled WGS sequence"/>
</dbReference>
<proteinExistence type="predicted"/>
<gene>
    <name evidence="2" type="ORF">LIPSTDRAFT_206359</name>
</gene>
<evidence type="ECO:0000313" key="2">
    <source>
        <dbReference type="EMBL" id="ODQ75407.1"/>
    </source>
</evidence>
<sequence length="152" mass="17765">MTSLPMVSFRAVLWPSLELRRARYHRVRSPCPFSAVPYLDSSIRRWLYWQTIPSGDIFTWYPCFHSFTLFLLHHPGDYASTYAAQSSIDSQMKLRKELYEMAALLSLSGILGDVFHININMIYSEGLSLRYVVHIFLLLPLLNYSIRHTTRC</sequence>